<name>A0A915MWT8_MELJA</name>
<dbReference type="GO" id="GO:0044549">
    <property type="term" value="F:GTP cyclohydrolase binding"/>
    <property type="evidence" value="ECO:0007669"/>
    <property type="project" value="TreeGrafter"/>
</dbReference>
<dbReference type="AlphaFoldDB" id="A0A915MWT8"/>
<comment type="subcellular location">
    <subcellularLocation>
        <location evidence="2">Cytoplasm</location>
        <location evidence="2">Cytosol</location>
    </subcellularLocation>
    <subcellularLocation>
        <location evidence="1">Nucleus membrane</location>
    </subcellularLocation>
</comment>
<keyword evidence="6" id="KW-0472">Membrane</keyword>
<keyword evidence="5" id="KW-0963">Cytoplasm</keyword>
<dbReference type="SUPFAM" id="SSF69761">
    <property type="entry name" value="GTP cyclohydrolase I feedback regulatory protein, GFRP"/>
    <property type="match status" value="1"/>
</dbReference>
<dbReference type="Gene3D" id="3.30.1410.10">
    <property type="entry name" value="GTP cyclohydrolase I feedback regulatory protein GFRP"/>
    <property type="match status" value="1"/>
</dbReference>
<organism evidence="10 11">
    <name type="scientific">Meloidogyne javanica</name>
    <name type="common">Root-knot nematode worm</name>
    <dbReference type="NCBI Taxonomy" id="6303"/>
    <lineage>
        <taxon>Eukaryota</taxon>
        <taxon>Metazoa</taxon>
        <taxon>Ecdysozoa</taxon>
        <taxon>Nematoda</taxon>
        <taxon>Chromadorea</taxon>
        <taxon>Rhabditida</taxon>
        <taxon>Tylenchina</taxon>
        <taxon>Tylenchomorpha</taxon>
        <taxon>Tylenchoidea</taxon>
        <taxon>Meloidogynidae</taxon>
        <taxon>Meloidogyninae</taxon>
        <taxon>Meloidogyne</taxon>
        <taxon>Meloidogyne incognita group</taxon>
    </lineage>
</organism>
<accession>A0A915MWT8</accession>
<dbReference type="InterPro" id="IPR036717">
    <property type="entry name" value="GFRP_sf"/>
</dbReference>
<evidence type="ECO:0000313" key="11">
    <source>
        <dbReference type="WBParaSite" id="scaffold5171_cov220.g9188"/>
    </source>
</evidence>
<reference evidence="11" key="1">
    <citation type="submission" date="2022-11" db="UniProtKB">
        <authorList>
            <consortium name="WormBaseParasite"/>
        </authorList>
    </citation>
    <scope>IDENTIFICATION</scope>
</reference>
<evidence type="ECO:0000256" key="4">
    <source>
        <dbReference type="ARBA" id="ARBA00020099"/>
    </source>
</evidence>
<evidence type="ECO:0000256" key="2">
    <source>
        <dbReference type="ARBA" id="ARBA00004514"/>
    </source>
</evidence>
<feature type="region of interest" description="Disordered" evidence="9">
    <location>
        <begin position="101"/>
        <end position="125"/>
    </location>
</feature>
<dbReference type="PANTHER" id="PTHR16852:SF2">
    <property type="entry name" value="GTP CYCLOHYDROLASE 1 FEEDBACK REGULATORY PROTEIN"/>
    <property type="match status" value="1"/>
</dbReference>
<dbReference type="Proteomes" id="UP000887561">
    <property type="component" value="Unplaced"/>
</dbReference>
<evidence type="ECO:0000256" key="9">
    <source>
        <dbReference type="SAM" id="MobiDB-lite"/>
    </source>
</evidence>
<dbReference type="Pfam" id="PF06399">
    <property type="entry name" value="GFRP"/>
    <property type="match status" value="1"/>
</dbReference>
<comment type="similarity">
    <text evidence="3">Belongs to the GFRP family.</text>
</comment>
<proteinExistence type="inferred from homology"/>
<evidence type="ECO:0000256" key="5">
    <source>
        <dbReference type="ARBA" id="ARBA00022490"/>
    </source>
</evidence>
<evidence type="ECO:0000256" key="8">
    <source>
        <dbReference type="ARBA" id="ARBA00032599"/>
    </source>
</evidence>
<evidence type="ECO:0000313" key="10">
    <source>
        <dbReference type="Proteomes" id="UP000887561"/>
    </source>
</evidence>
<feature type="compositionally biased region" description="Low complexity" evidence="9">
    <location>
        <begin position="102"/>
        <end position="117"/>
    </location>
</feature>
<evidence type="ECO:0000256" key="6">
    <source>
        <dbReference type="ARBA" id="ARBA00023136"/>
    </source>
</evidence>
<dbReference type="GO" id="GO:0009890">
    <property type="term" value="P:negative regulation of biosynthetic process"/>
    <property type="evidence" value="ECO:0007669"/>
    <property type="project" value="InterPro"/>
</dbReference>
<dbReference type="FunFam" id="3.30.1410.10:FF:000001">
    <property type="entry name" value="GTP cyclohydrolase 1 feedback regulatory protein"/>
    <property type="match status" value="1"/>
</dbReference>
<evidence type="ECO:0000256" key="3">
    <source>
        <dbReference type="ARBA" id="ARBA00007605"/>
    </source>
</evidence>
<dbReference type="GO" id="GO:0005829">
    <property type="term" value="C:cytosol"/>
    <property type="evidence" value="ECO:0007669"/>
    <property type="project" value="UniProtKB-SubCell"/>
</dbReference>
<keyword evidence="7" id="KW-0539">Nucleus</keyword>
<evidence type="ECO:0000256" key="1">
    <source>
        <dbReference type="ARBA" id="ARBA00004126"/>
    </source>
</evidence>
<dbReference type="PANTHER" id="PTHR16852">
    <property type="entry name" value="GTP CYCLOHYDROLASE 1 FEEDBACK REGULATORY PROTEIN"/>
    <property type="match status" value="1"/>
</dbReference>
<dbReference type="WBParaSite" id="scaffold5171_cov220.g9188">
    <property type="protein sequence ID" value="scaffold5171_cov220.g9188"/>
    <property type="gene ID" value="scaffold5171_cov220.g9188"/>
</dbReference>
<dbReference type="GO" id="GO:0031965">
    <property type="term" value="C:nuclear membrane"/>
    <property type="evidence" value="ECO:0007669"/>
    <property type="project" value="UniProtKB-SubCell"/>
</dbReference>
<dbReference type="InterPro" id="IPR009112">
    <property type="entry name" value="GTP_CycHdrlase_I_reg"/>
</dbReference>
<keyword evidence="10" id="KW-1185">Reference proteome</keyword>
<protein>
    <recommendedName>
        <fullName evidence="4">GTP cyclohydrolase 1 feedback regulatory protein</fullName>
    </recommendedName>
    <alternativeName>
        <fullName evidence="8">GTP cyclohydrolase I feedback regulatory protein</fullName>
    </alternativeName>
</protein>
<evidence type="ECO:0000256" key="7">
    <source>
        <dbReference type="ARBA" id="ARBA00023242"/>
    </source>
</evidence>
<sequence>MLKRNPFVDYEYLEEESSAGKKSSSSSSSESINSIISSLDASENEDERALKWTKIISLGGCSFLSGYPGYQRCLTASGATYYRNCYGGICRHHHSLKGSQTLSLNESGSSENNKTNGGENGEEEKDDFGAIQMPENETLLDLSYLPCFERFSEMKRCFYENSLRTIDYLEAEMRELRRGNEQILTGKNEEKNDDNKIYQTTNPLIYINDVRQKYPLINDDYAVTENMEHIFVSTQFRCETGPTVVGDHESNPELMAQVEAKMVMQLGNRFAEYITEWTPRKVLDRLSELGFRVICKEFLKQK</sequence>